<dbReference type="AlphaFoldDB" id="A0A3G8M1F6"/>
<dbReference type="Gene3D" id="3.30.2000.30">
    <property type="match status" value="1"/>
</dbReference>
<dbReference type="KEGG" id="mros:EHO51_01285"/>
<sequence>MSVSPVVALRKAIRAYLLADAGFAAAFGQKLYDEAPHGTEPPYALFGEAQLRDWSADLSPGAEQLFTIGVTSTMRGLSEALQLAQRIADLLDEAPLNLQDHRLIDLRFLSLETRREQNGRFARVNLRFRATTEYL</sequence>
<dbReference type="EMBL" id="CP034086">
    <property type="protein sequence ID" value="AZG75484.1"/>
    <property type="molecule type" value="Genomic_DNA"/>
</dbReference>
<gene>
    <name evidence="1" type="ORF">EHO51_01285</name>
</gene>
<organism evidence="1 2">
    <name type="scientific">Methylocystis rosea</name>
    <dbReference type="NCBI Taxonomy" id="173366"/>
    <lineage>
        <taxon>Bacteria</taxon>
        <taxon>Pseudomonadati</taxon>
        <taxon>Pseudomonadota</taxon>
        <taxon>Alphaproteobacteria</taxon>
        <taxon>Hyphomicrobiales</taxon>
        <taxon>Methylocystaceae</taxon>
        <taxon>Methylocystis</taxon>
    </lineage>
</organism>
<dbReference type="RefSeq" id="WP_124737368.1">
    <property type="nucleotide sequence ID" value="NZ_CP034086.1"/>
</dbReference>
<protein>
    <submittedName>
        <fullName evidence="1">DUF3168 domain-containing protein</fullName>
    </submittedName>
</protein>
<dbReference type="Proteomes" id="UP000273982">
    <property type="component" value="Chromosome"/>
</dbReference>
<evidence type="ECO:0000313" key="1">
    <source>
        <dbReference type="EMBL" id="AZG75484.1"/>
    </source>
</evidence>
<dbReference type="Pfam" id="PF11367">
    <property type="entry name" value="Tail_completion_gp17"/>
    <property type="match status" value="1"/>
</dbReference>
<proteinExistence type="predicted"/>
<evidence type="ECO:0000313" key="2">
    <source>
        <dbReference type="Proteomes" id="UP000273982"/>
    </source>
</evidence>
<name>A0A3G8M1F6_9HYPH</name>
<accession>A0A3G8M1F6</accession>
<dbReference type="InterPro" id="IPR053745">
    <property type="entry name" value="Viral_Tail_Comp_sf"/>
</dbReference>
<dbReference type="InterPro" id="IPR021508">
    <property type="entry name" value="Gp17-like"/>
</dbReference>
<reference evidence="1 2" key="1">
    <citation type="submission" date="2018-11" db="EMBL/GenBank/DDBJ databases">
        <title>Genome squencing of methanotrophic bacteria isolated from alkaline groundwater in Korea.</title>
        <authorList>
            <person name="Nguyen L.N."/>
        </authorList>
    </citation>
    <scope>NUCLEOTIDE SEQUENCE [LARGE SCALE GENOMIC DNA]</scope>
    <source>
        <strain evidence="1 2">GW6</strain>
    </source>
</reference>